<keyword evidence="4" id="KW-1185">Reference proteome</keyword>
<protein>
    <submittedName>
        <fullName evidence="3">Uncharacterized protein</fullName>
    </submittedName>
</protein>
<dbReference type="EMBL" id="LAYJ01000039">
    <property type="protein sequence ID" value="KKI52114.1"/>
    <property type="molecule type" value="Genomic_DNA"/>
</dbReference>
<keyword evidence="2" id="KW-0472">Membrane</keyword>
<dbReference type="OrthoDB" id="1924599at2"/>
<evidence type="ECO:0000313" key="4">
    <source>
        <dbReference type="Proteomes" id="UP000034076"/>
    </source>
</evidence>
<sequence>MAASYHSFWPAFMVAGTVLTVIIIICAVFYFFFAFGLYTMAKRRQIEYPWLAWIPIVMFYTMGKLADTYAEKFLGKKTNYAVLLLSLYVGVFILYLIMMVVFPFTAGAAYLFWPVYVILMTVTIAIAITTAVFYLIALYRIYNWHTSSSSVLLVLSIFFSVIVPFTVFAIRQGDNPLLYRQPPYGGNGQPQPPYGQPPQQPYQQTPQQPYQQPQQPQQQYGRQQQPPNGNGQNER</sequence>
<evidence type="ECO:0000256" key="2">
    <source>
        <dbReference type="SAM" id="Phobius"/>
    </source>
</evidence>
<gene>
    <name evidence="3" type="ORF">CHK_0384</name>
</gene>
<comment type="caution">
    <text evidence="3">The sequence shown here is derived from an EMBL/GenBank/DDBJ whole genome shotgun (WGS) entry which is preliminary data.</text>
</comment>
<name>A0A0M2NHU8_9FIRM</name>
<feature type="transmembrane region" description="Helical" evidence="2">
    <location>
        <begin position="12"/>
        <end position="38"/>
    </location>
</feature>
<dbReference type="AlphaFoldDB" id="A0A0M2NHU8"/>
<feature type="compositionally biased region" description="Pro residues" evidence="1">
    <location>
        <begin position="190"/>
        <end position="200"/>
    </location>
</feature>
<evidence type="ECO:0000313" key="3">
    <source>
        <dbReference type="EMBL" id="KKI52114.1"/>
    </source>
</evidence>
<reference evidence="3 4" key="1">
    <citation type="submission" date="2015-04" db="EMBL/GenBank/DDBJ databases">
        <title>Draft genome sequence of bacteremic isolate Catabacter hongkongensis type strain HKU16T.</title>
        <authorList>
            <person name="Lau S.K."/>
            <person name="Teng J.L."/>
            <person name="Huang Y."/>
            <person name="Curreem S.O."/>
            <person name="Tsui S.K."/>
            <person name="Woo P.C."/>
        </authorList>
    </citation>
    <scope>NUCLEOTIDE SEQUENCE [LARGE SCALE GENOMIC DNA]</scope>
    <source>
        <strain evidence="3 4">HKU16</strain>
    </source>
</reference>
<feature type="transmembrane region" description="Helical" evidence="2">
    <location>
        <begin position="82"/>
        <end position="104"/>
    </location>
</feature>
<feature type="compositionally biased region" description="Low complexity" evidence="1">
    <location>
        <begin position="201"/>
        <end position="235"/>
    </location>
</feature>
<accession>A0A0M2NHU8</accession>
<proteinExistence type="predicted"/>
<keyword evidence="2" id="KW-1133">Transmembrane helix</keyword>
<keyword evidence="2" id="KW-0812">Transmembrane</keyword>
<dbReference type="Proteomes" id="UP000034076">
    <property type="component" value="Unassembled WGS sequence"/>
</dbReference>
<feature type="transmembrane region" description="Helical" evidence="2">
    <location>
        <begin position="151"/>
        <end position="170"/>
    </location>
</feature>
<feature type="region of interest" description="Disordered" evidence="1">
    <location>
        <begin position="181"/>
        <end position="235"/>
    </location>
</feature>
<dbReference type="RefSeq" id="WP_046442329.1">
    <property type="nucleotide sequence ID" value="NZ_LAYJ01000039.1"/>
</dbReference>
<dbReference type="PATRIC" id="fig|270498.16.peg.2527"/>
<evidence type="ECO:0000256" key="1">
    <source>
        <dbReference type="SAM" id="MobiDB-lite"/>
    </source>
</evidence>
<organism evidence="3 4">
    <name type="scientific">Christensenella hongkongensis</name>
    <dbReference type="NCBI Taxonomy" id="270498"/>
    <lineage>
        <taxon>Bacteria</taxon>
        <taxon>Bacillati</taxon>
        <taxon>Bacillota</taxon>
        <taxon>Clostridia</taxon>
        <taxon>Christensenellales</taxon>
        <taxon>Christensenellaceae</taxon>
        <taxon>Christensenella</taxon>
    </lineage>
</organism>
<feature type="transmembrane region" description="Helical" evidence="2">
    <location>
        <begin position="110"/>
        <end position="139"/>
    </location>
</feature>